<name>A0A6J3F2S4_SAPAP</name>
<dbReference type="RefSeq" id="XP_032099880.1">
    <property type="nucleotide sequence ID" value="XM_032243989.1"/>
</dbReference>
<dbReference type="GeneID" id="116527156"/>
<evidence type="ECO:0000313" key="2">
    <source>
        <dbReference type="Proteomes" id="UP000504640"/>
    </source>
</evidence>
<keyword evidence="2" id="KW-1185">Reference proteome</keyword>
<proteinExistence type="predicted"/>
<dbReference type="Proteomes" id="UP000504640">
    <property type="component" value="Unplaced"/>
</dbReference>
<evidence type="ECO:0000256" key="1">
    <source>
        <dbReference type="SAM" id="MobiDB-lite"/>
    </source>
</evidence>
<sequence>MCGFWAAGRCGPLSPLQSELTQDNAALLRAPPRPMPRLEGVAEKRDLRARAAQARLDPALSPSGDGGVSLLNSRYPREAHAGQEAYPGGIWPGTPRILEAEAHVHARPPRLLGRPVPGRACSLRASAPLLGFLCWIVAPAGHQEYKAKIPRRSICSPPSPGRHGQQNSSVC</sequence>
<organism evidence="2 3">
    <name type="scientific">Sapajus apella</name>
    <name type="common">Brown-capped capuchin</name>
    <name type="synonym">Cebus apella</name>
    <dbReference type="NCBI Taxonomy" id="9515"/>
    <lineage>
        <taxon>Eukaryota</taxon>
        <taxon>Metazoa</taxon>
        <taxon>Chordata</taxon>
        <taxon>Craniata</taxon>
        <taxon>Vertebrata</taxon>
        <taxon>Euteleostomi</taxon>
        <taxon>Mammalia</taxon>
        <taxon>Eutheria</taxon>
        <taxon>Euarchontoglires</taxon>
        <taxon>Primates</taxon>
        <taxon>Haplorrhini</taxon>
        <taxon>Platyrrhini</taxon>
        <taxon>Cebidae</taxon>
        <taxon>Cebinae</taxon>
        <taxon>Sapajus</taxon>
    </lineage>
</organism>
<evidence type="ECO:0000313" key="3">
    <source>
        <dbReference type="RefSeq" id="XP_032099880.1"/>
    </source>
</evidence>
<gene>
    <name evidence="3" type="primary">LOC116527156</name>
</gene>
<accession>A0A6J3F2S4</accession>
<dbReference type="AlphaFoldDB" id="A0A6J3F2S4"/>
<reference evidence="3" key="1">
    <citation type="submission" date="2025-08" db="UniProtKB">
        <authorList>
            <consortium name="RefSeq"/>
        </authorList>
    </citation>
    <scope>IDENTIFICATION</scope>
    <source>
        <tissue evidence="3">Blood</tissue>
    </source>
</reference>
<protein>
    <submittedName>
        <fullName evidence="3">Uncharacterized protein LOC116527156</fullName>
    </submittedName>
</protein>
<feature type="region of interest" description="Disordered" evidence="1">
    <location>
        <begin position="151"/>
        <end position="171"/>
    </location>
</feature>